<evidence type="ECO:0000313" key="2">
    <source>
        <dbReference type="EMBL" id="QLQ79341.1"/>
    </source>
</evidence>
<organism evidence="2 3">
    <name type="scientific">Torulaspora globosa</name>
    <dbReference type="NCBI Taxonomy" id="48254"/>
    <lineage>
        <taxon>Eukaryota</taxon>
        <taxon>Fungi</taxon>
        <taxon>Dikarya</taxon>
        <taxon>Ascomycota</taxon>
        <taxon>Saccharomycotina</taxon>
        <taxon>Saccharomycetes</taxon>
        <taxon>Saccharomycetales</taxon>
        <taxon>Saccharomycetaceae</taxon>
        <taxon>Torulaspora</taxon>
    </lineage>
</organism>
<sequence>MRIKTLKVSKGSVMLSVVAFRQCALRSKHCGFAGVRWVSNSCVLLKSNAPRFDEAELLSSNLTSRRYAAKKPSKDYEWPDRSMEEMEREYRDRYEKFMKLRAALQGLLVVAGVGIAATTYSKWPQIKGWWLTKDKRVDDDTLEKLVKKKAQRSAAEIPVVLGSEPGFDVPGLYYWGELGNSGKKSSQSLCFPRRNSLFDGRYLRDVCLSKVNGVPRHLAIDDKGNLFEWNSKELKCILPDQDLLSVKVSNSCAYALNKRGEILVVPLASDDDRLRHISQKRSWLMPWKSYTVYDFKLRTNEVFKGRSEKKIASFDTGREHLVLISNVGKAYACATGTKQSDNARSRGQFGLPTLSHFDEFPSTNKLYEIELLNNGLSDEKKVQKRKIKQVACGDYHTLARDSNGGLFVFGLNQYGQLGLPILYDIEQVPYPKVLKRFNCYFTRDADVKCTDIRCCGETSFVAMTTEATDDVTYFAFGNGQFGELGNGNFKNSQSEPTPIKALDAKIEEWSCGGSHILCKLEGGDVVAWGSNDHGQLGTGKRIKQGKPVRIPDILKPGVKTTQEDIDRTKLRLNPQQHLATGEDFSCIYWRK</sequence>
<protein>
    <recommendedName>
        <fullName evidence="4">RCC1/BLIP-II protein</fullName>
    </recommendedName>
</protein>
<gene>
    <name evidence="2" type="ORF">HG537_0B06890</name>
</gene>
<name>A0A7H9HPY5_9SACH</name>
<dbReference type="EMBL" id="CP059268">
    <property type="protein sequence ID" value="QLQ79341.1"/>
    <property type="molecule type" value="Genomic_DNA"/>
</dbReference>
<dbReference type="GO" id="GO:0005743">
    <property type="term" value="C:mitochondrial inner membrane"/>
    <property type="evidence" value="ECO:0007669"/>
    <property type="project" value="TreeGrafter"/>
</dbReference>
<dbReference type="GO" id="GO:0034551">
    <property type="term" value="P:mitochondrial respiratory chain complex III assembly"/>
    <property type="evidence" value="ECO:0007669"/>
    <property type="project" value="TreeGrafter"/>
</dbReference>
<accession>A0A7H9HPY5</accession>
<dbReference type="Proteomes" id="UP000510647">
    <property type="component" value="Chromosome 2"/>
</dbReference>
<proteinExistence type="predicted"/>
<dbReference type="PANTHER" id="PTHR47563:SF1">
    <property type="entry name" value="PROTEIN FMP25, MITOCHONDRIAL"/>
    <property type="match status" value="1"/>
</dbReference>
<dbReference type="PANTHER" id="PTHR47563">
    <property type="entry name" value="PROTEIN FMP25, MITOCHONDRIAL"/>
    <property type="match status" value="1"/>
</dbReference>
<dbReference type="PROSITE" id="PS50012">
    <property type="entry name" value="RCC1_3"/>
    <property type="match status" value="2"/>
</dbReference>
<feature type="repeat" description="RCC1" evidence="1">
    <location>
        <begin position="471"/>
        <end position="522"/>
    </location>
</feature>
<dbReference type="Pfam" id="PF00415">
    <property type="entry name" value="RCC1"/>
    <property type="match status" value="2"/>
</dbReference>
<dbReference type="OrthoDB" id="10256179at2759"/>
<dbReference type="Gene3D" id="2.130.10.30">
    <property type="entry name" value="Regulator of chromosome condensation 1/beta-lactamase-inhibitor protein II"/>
    <property type="match status" value="1"/>
</dbReference>
<reference evidence="2 3" key="1">
    <citation type="submission" date="2020-06" db="EMBL/GenBank/DDBJ databases">
        <title>The yeast mating-type switching endonuclease HO is a domesticated member of an unorthodox homing genetic element family.</title>
        <authorList>
            <person name="Coughlan A.Y."/>
            <person name="Lombardi L."/>
            <person name="Braun-Galleani S."/>
            <person name="Martos A.R."/>
            <person name="Galeote V."/>
            <person name="Bigey F."/>
            <person name="Dequin S."/>
            <person name="Byrne K.P."/>
            <person name="Wolfe K.H."/>
        </authorList>
    </citation>
    <scope>NUCLEOTIDE SEQUENCE [LARGE SCALE GENOMIC DNA]</scope>
    <source>
        <strain evidence="2 3">CBS2947</strain>
    </source>
</reference>
<dbReference type="InterPro" id="IPR009091">
    <property type="entry name" value="RCC1/BLIP-II"/>
</dbReference>
<dbReference type="SUPFAM" id="SSF50985">
    <property type="entry name" value="RCC1/BLIP-II"/>
    <property type="match status" value="1"/>
</dbReference>
<evidence type="ECO:0000256" key="1">
    <source>
        <dbReference type="PROSITE-ProRule" id="PRU00235"/>
    </source>
</evidence>
<keyword evidence="3" id="KW-1185">Reference proteome</keyword>
<evidence type="ECO:0008006" key="4">
    <source>
        <dbReference type="Google" id="ProtNLM"/>
    </source>
</evidence>
<dbReference type="InterPro" id="IPR053245">
    <property type="entry name" value="MitoProcess-Associated"/>
</dbReference>
<evidence type="ECO:0000313" key="3">
    <source>
        <dbReference type="Proteomes" id="UP000510647"/>
    </source>
</evidence>
<dbReference type="InterPro" id="IPR000408">
    <property type="entry name" value="Reg_chr_condens"/>
</dbReference>
<dbReference type="Pfam" id="PF13540">
    <property type="entry name" value="RCC1_2"/>
    <property type="match status" value="1"/>
</dbReference>
<feature type="repeat" description="RCC1" evidence="1">
    <location>
        <begin position="523"/>
        <end position="591"/>
    </location>
</feature>
<dbReference type="AlphaFoldDB" id="A0A7H9HPY5"/>